<name>A0A0G8EPZ8_BACCE</name>
<dbReference type="EMBL" id="LCYI01000044">
    <property type="protein sequence ID" value="KLA26175.1"/>
    <property type="molecule type" value="Genomic_DNA"/>
</dbReference>
<comment type="caution">
    <text evidence="1">The sequence shown here is derived from an EMBL/GenBank/DDBJ whole genome shotgun (WGS) entry which is preliminary data.</text>
</comment>
<evidence type="ECO:0000313" key="1">
    <source>
        <dbReference type="EMBL" id="KLA26175.1"/>
    </source>
</evidence>
<accession>A0A0G8EPZ8</accession>
<organism evidence="1 2">
    <name type="scientific">Bacillus cereus</name>
    <dbReference type="NCBI Taxonomy" id="1396"/>
    <lineage>
        <taxon>Bacteria</taxon>
        <taxon>Bacillati</taxon>
        <taxon>Bacillota</taxon>
        <taxon>Bacilli</taxon>
        <taxon>Bacillales</taxon>
        <taxon>Bacillaceae</taxon>
        <taxon>Bacillus</taxon>
        <taxon>Bacillus cereus group</taxon>
    </lineage>
</organism>
<gene>
    <name evidence="1" type="ORF">B4077_6065</name>
</gene>
<proteinExistence type="predicted"/>
<dbReference type="AlphaFoldDB" id="A0A0G8EPZ8"/>
<reference evidence="1 2" key="1">
    <citation type="submission" date="2015-04" db="EMBL/GenBank/DDBJ databases">
        <title>Draft Genome Sequences of Eight Spore-Forming Food Isolates of Bacillus cereus Genome sequencing.</title>
        <authorList>
            <person name="Krawcyk A.O."/>
            <person name="de Jong A."/>
            <person name="Eijlander R.T."/>
            <person name="Berendsen E.M."/>
            <person name="Holsappel S."/>
            <person name="Wells-Bennik M."/>
            <person name="Kuipers O.P."/>
        </authorList>
    </citation>
    <scope>NUCLEOTIDE SEQUENCE [LARGE SCALE GENOMIC DNA]</scope>
    <source>
        <strain evidence="1 2">B4077</strain>
    </source>
</reference>
<protein>
    <submittedName>
        <fullName evidence="1">Uncharacterized protein</fullName>
    </submittedName>
</protein>
<dbReference type="Proteomes" id="UP000035214">
    <property type="component" value="Unassembled WGS sequence"/>
</dbReference>
<dbReference type="PATRIC" id="fig|1396.428.peg.6242"/>
<evidence type="ECO:0000313" key="2">
    <source>
        <dbReference type="Proteomes" id="UP000035214"/>
    </source>
</evidence>
<sequence>MENYVFFAPEQVEKGVIPATSMDICYVFGYKHKGTNRKITDVLNSN</sequence>